<feature type="transmembrane region" description="Helical" evidence="1">
    <location>
        <begin position="431"/>
        <end position="449"/>
    </location>
</feature>
<evidence type="ECO:0000256" key="1">
    <source>
        <dbReference type="SAM" id="Phobius"/>
    </source>
</evidence>
<evidence type="ECO:0000313" key="3">
    <source>
        <dbReference type="EMBL" id="GMH64265.1"/>
    </source>
</evidence>
<dbReference type="AlphaFoldDB" id="A0A9W7E3V4"/>
<dbReference type="PROSITE" id="PS00018">
    <property type="entry name" value="EF_HAND_1"/>
    <property type="match status" value="1"/>
</dbReference>
<organism evidence="3 4">
    <name type="scientific">Triparma retinervis</name>
    <dbReference type="NCBI Taxonomy" id="2557542"/>
    <lineage>
        <taxon>Eukaryota</taxon>
        <taxon>Sar</taxon>
        <taxon>Stramenopiles</taxon>
        <taxon>Ochrophyta</taxon>
        <taxon>Bolidophyceae</taxon>
        <taxon>Parmales</taxon>
        <taxon>Triparmaceae</taxon>
        <taxon>Triparma</taxon>
    </lineage>
</organism>
<comment type="caution">
    <text evidence="3">The sequence shown here is derived from an EMBL/GenBank/DDBJ whole genome shotgun (WGS) entry which is preliminary data.</text>
</comment>
<accession>A0A9W7E3V4</accession>
<keyword evidence="1" id="KW-0472">Membrane</keyword>
<gene>
    <name evidence="3" type="ORF">TrRE_jg11759</name>
</gene>
<feature type="transmembrane region" description="Helical" evidence="1">
    <location>
        <begin position="160"/>
        <end position="182"/>
    </location>
</feature>
<dbReference type="InterPro" id="IPR018247">
    <property type="entry name" value="EF_Hand_1_Ca_BS"/>
</dbReference>
<evidence type="ECO:0000256" key="2">
    <source>
        <dbReference type="SAM" id="SignalP"/>
    </source>
</evidence>
<keyword evidence="4" id="KW-1185">Reference proteome</keyword>
<keyword evidence="2" id="KW-0732">Signal</keyword>
<reference evidence="3" key="1">
    <citation type="submission" date="2022-07" db="EMBL/GenBank/DDBJ databases">
        <title>Genome analysis of Parmales, a sister group of diatoms, reveals the evolutionary specialization of diatoms from phago-mixotrophs to photoautotrophs.</title>
        <authorList>
            <person name="Ban H."/>
            <person name="Sato S."/>
            <person name="Yoshikawa S."/>
            <person name="Kazumasa Y."/>
            <person name="Nakamura Y."/>
            <person name="Ichinomiya M."/>
            <person name="Saitoh K."/>
            <person name="Sato N."/>
            <person name="Blanc-Mathieu R."/>
            <person name="Endo H."/>
            <person name="Kuwata A."/>
            <person name="Ogata H."/>
        </authorList>
    </citation>
    <scope>NUCLEOTIDE SEQUENCE</scope>
</reference>
<proteinExistence type="predicted"/>
<protein>
    <submittedName>
        <fullName evidence="3">Uncharacterized protein</fullName>
    </submittedName>
</protein>
<dbReference type="Proteomes" id="UP001165082">
    <property type="component" value="Unassembled WGS sequence"/>
</dbReference>
<keyword evidence="1" id="KW-1133">Transmembrane helix</keyword>
<feature type="transmembrane region" description="Helical" evidence="1">
    <location>
        <begin position="290"/>
        <end position="309"/>
    </location>
</feature>
<dbReference type="EMBL" id="BRXZ01005340">
    <property type="protein sequence ID" value="GMH64265.1"/>
    <property type="molecule type" value="Genomic_DNA"/>
</dbReference>
<sequence>MLVCGSLLLVRSLVISIKYAHFKPENLRRMEKGSKEWNSDDSDTAMMLAGWGNKPRKLEGVLQGCIDHGMGITDVDLSKINFHLYDAEAKFGAGDVEISALSVLSRIITSQFGARFFKHRYFFKLSIVLSCLVSMVGPLTRIYYGFFPFGSCWQATYCTIIFAVFGTIYGILTIFLLFSCSFDFERRLKAAKVLSSLVTLPGLQVDDFMANETSEDDDILVPTDTIYNEAQEHVTTNNPMSDKIKDTLQKSKYIYFDMRNSDNGFAWMLTRRCLRKCGEPYFERCQIFNAFYLLTAAFSVALANSLVWTGNPHTMLGLLLLVVYAIALTTGFLMTAYFAAELQSMVNKDRLNLKRDIFLISRELIDVNTEKAITPKNVDRDHNDKLDWNELDDYEKSLQESKQFMESSDALIDFEEEQHDPVSLLTLRADYMVFNTVIGALLGALFFAYEGYNNNGGGYSEHGRFVPGD</sequence>
<feature type="chain" id="PRO_5040846747" evidence="2">
    <location>
        <begin position="17"/>
        <end position="469"/>
    </location>
</feature>
<feature type="transmembrane region" description="Helical" evidence="1">
    <location>
        <begin position="315"/>
        <end position="340"/>
    </location>
</feature>
<dbReference type="OrthoDB" id="194092at2759"/>
<name>A0A9W7E3V4_9STRA</name>
<keyword evidence="1" id="KW-0812">Transmembrane</keyword>
<evidence type="ECO:0000313" key="4">
    <source>
        <dbReference type="Proteomes" id="UP001165082"/>
    </source>
</evidence>
<feature type="transmembrane region" description="Helical" evidence="1">
    <location>
        <begin position="121"/>
        <end position="140"/>
    </location>
</feature>
<feature type="signal peptide" evidence="2">
    <location>
        <begin position="1"/>
        <end position="16"/>
    </location>
</feature>